<dbReference type="RefSeq" id="WP_317796309.1">
    <property type="nucleotide sequence ID" value="NZ_AP028461.1"/>
</dbReference>
<dbReference type="SMART" id="SM00347">
    <property type="entry name" value="HTH_MARR"/>
    <property type="match status" value="1"/>
</dbReference>
<proteinExistence type="predicted"/>
<reference evidence="3" key="1">
    <citation type="journal article" date="2019" name="Int. J. Syst. Evol. Microbiol.">
        <title>The Global Catalogue of Microorganisms (GCM) 10K type strain sequencing project: providing services to taxonomists for standard genome sequencing and annotation.</title>
        <authorList>
            <consortium name="The Broad Institute Genomics Platform"/>
            <consortium name="The Broad Institute Genome Sequencing Center for Infectious Disease"/>
            <person name="Wu L."/>
            <person name="Ma J."/>
        </authorList>
    </citation>
    <scope>NUCLEOTIDE SEQUENCE [LARGE SCALE GENOMIC DNA]</scope>
    <source>
        <strain evidence="3">CCM 7526</strain>
    </source>
</reference>
<dbReference type="Gene3D" id="1.10.10.10">
    <property type="entry name" value="Winged helix-like DNA-binding domain superfamily/Winged helix DNA-binding domain"/>
    <property type="match status" value="1"/>
</dbReference>
<dbReference type="Proteomes" id="UP001597183">
    <property type="component" value="Unassembled WGS sequence"/>
</dbReference>
<keyword evidence="3" id="KW-1185">Reference proteome</keyword>
<evidence type="ECO:0000313" key="2">
    <source>
        <dbReference type="EMBL" id="MFD1372253.1"/>
    </source>
</evidence>
<gene>
    <name evidence="2" type="ORF">ACFQ5G_43615</name>
</gene>
<dbReference type="EMBL" id="JBHTMK010000055">
    <property type="protein sequence ID" value="MFD1372253.1"/>
    <property type="molecule type" value="Genomic_DNA"/>
</dbReference>
<dbReference type="SUPFAM" id="SSF46785">
    <property type="entry name" value="Winged helix' DNA-binding domain"/>
    <property type="match status" value="1"/>
</dbReference>
<dbReference type="InterPro" id="IPR036390">
    <property type="entry name" value="WH_DNA-bd_sf"/>
</dbReference>
<sequence>MTSTPDDATGQRDRLLAALRAHGTVFAELGRLFGARAGLHTTDASALVEILSAQDRGAPLTQAALGSRVGLTAGATSSLLNRLERAGHVIRVRDSTDRRVVTLRAADGVDALVDRFFAPVVDRVDAMLAGYSPAELAHAERFLTDYVATMHRFIEDLDRPA</sequence>
<protein>
    <submittedName>
        <fullName evidence="2">MarR family winged helix-turn-helix transcriptional regulator</fullName>
    </submittedName>
</protein>
<evidence type="ECO:0000313" key="3">
    <source>
        <dbReference type="Proteomes" id="UP001597183"/>
    </source>
</evidence>
<dbReference type="InterPro" id="IPR000835">
    <property type="entry name" value="HTH_MarR-typ"/>
</dbReference>
<dbReference type="InterPro" id="IPR039422">
    <property type="entry name" value="MarR/SlyA-like"/>
</dbReference>
<dbReference type="Pfam" id="PF12802">
    <property type="entry name" value="MarR_2"/>
    <property type="match status" value="1"/>
</dbReference>
<accession>A0ABW4AQM7</accession>
<dbReference type="PROSITE" id="PS50995">
    <property type="entry name" value="HTH_MARR_2"/>
    <property type="match status" value="1"/>
</dbReference>
<feature type="domain" description="HTH marR-type" evidence="1">
    <location>
        <begin position="12"/>
        <end position="148"/>
    </location>
</feature>
<dbReference type="PANTHER" id="PTHR33164">
    <property type="entry name" value="TRANSCRIPTIONAL REGULATOR, MARR FAMILY"/>
    <property type="match status" value="1"/>
</dbReference>
<dbReference type="InterPro" id="IPR036388">
    <property type="entry name" value="WH-like_DNA-bd_sf"/>
</dbReference>
<comment type="caution">
    <text evidence="2">The sequence shown here is derived from an EMBL/GenBank/DDBJ whole genome shotgun (WGS) entry which is preliminary data.</text>
</comment>
<name>A0ABW4AQM7_9ACTN</name>
<evidence type="ECO:0000259" key="1">
    <source>
        <dbReference type="PROSITE" id="PS50995"/>
    </source>
</evidence>
<organism evidence="2 3">
    <name type="scientific">Actinoplanes sichuanensis</name>
    <dbReference type="NCBI Taxonomy" id="512349"/>
    <lineage>
        <taxon>Bacteria</taxon>
        <taxon>Bacillati</taxon>
        <taxon>Actinomycetota</taxon>
        <taxon>Actinomycetes</taxon>
        <taxon>Micromonosporales</taxon>
        <taxon>Micromonosporaceae</taxon>
        <taxon>Actinoplanes</taxon>
    </lineage>
</organism>
<dbReference type="PANTHER" id="PTHR33164:SF106">
    <property type="entry name" value="TRANSCRIPTIONAL REGULATORY PROTEIN"/>
    <property type="match status" value="1"/>
</dbReference>